<dbReference type="Gene3D" id="2.60.200.20">
    <property type="match status" value="1"/>
</dbReference>
<dbReference type="PROSITE" id="PS50011">
    <property type="entry name" value="PROTEIN_KINASE_DOM"/>
    <property type="match status" value="1"/>
</dbReference>
<dbReference type="InterPro" id="IPR000719">
    <property type="entry name" value="Prot_kinase_dom"/>
</dbReference>
<evidence type="ECO:0000256" key="1">
    <source>
        <dbReference type="ARBA" id="ARBA00005575"/>
    </source>
</evidence>
<dbReference type="Proteomes" id="UP000515788">
    <property type="component" value="Chromosome 6"/>
</dbReference>
<dbReference type="InterPro" id="IPR008984">
    <property type="entry name" value="SMAD_FHA_dom_sf"/>
</dbReference>
<evidence type="ECO:0000313" key="4">
    <source>
        <dbReference type="EMBL" id="QLL34103.1"/>
    </source>
</evidence>
<protein>
    <recommendedName>
        <fullName evidence="6">FHA domain-containing protein</fullName>
    </recommendedName>
</protein>
<sequence>MSETMLGYLEMIGGSDDDSDETMTSMTLGGYPRRLAICKHRMLKLGRNEKECDLVLQDPAISSIHCVFWAILFDEESSPMCYVKDCSLNGTYMNGSLLKRNSAYLLQDGDLISLHDRVGKVFRFSGLGQAANPQLIEQMGFQRRVNDWEVTSRVIGNGTFGHVLVAYRNSKNVQERTSLIPQHSPENYAVKIIKLKPNKLDKEAKILLKLNHVCSDTFSRMNTDREVGIDTNIFVNGSLTSSKCITHIVTKRITYIFSKICYQEETCSRIWPKGIAWHRSQKPNLS</sequence>
<dbReference type="AlphaFoldDB" id="A0A7G3ZKR7"/>
<dbReference type="EMBL" id="CP059251">
    <property type="protein sequence ID" value="QLL34103.1"/>
    <property type="molecule type" value="Genomic_DNA"/>
</dbReference>
<name>A0A7G3ZKR7_9SACH</name>
<dbReference type="InterPro" id="IPR011009">
    <property type="entry name" value="Kinase-like_dom_sf"/>
</dbReference>
<feature type="domain" description="Protein kinase" evidence="3">
    <location>
        <begin position="149"/>
        <end position="286"/>
    </location>
</feature>
<evidence type="ECO:0008006" key="6">
    <source>
        <dbReference type="Google" id="ProtNLM"/>
    </source>
</evidence>
<keyword evidence="5" id="KW-1185">Reference proteome</keyword>
<dbReference type="KEGG" id="tgb:HG536_0F04290"/>
<evidence type="ECO:0000313" key="5">
    <source>
        <dbReference type="Proteomes" id="UP000515788"/>
    </source>
</evidence>
<accession>A0A7G3ZKR7</accession>
<reference evidence="4 5" key="1">
    <citation type="submission" date="2020-06" db="EMBL/GenBank/DDBJ databases">
        <title>The yeast mating-type switching endonuclease HO is a domesticated member of an unorthodox homing genetic element family.</title>
        <authorList>
            <person name="Coughlan A.Y."/>
            <person name="Lombardi L."/>
            <person name="Braun-Galleani S."/>
            <person name="Martos A.R."/>
            <person name="Galeote V."/>
            <person name="Bigey F."/>
            <person name="Dequin S."/>
            <person name="Byrne K.P."/>
            <person name="Wolfe K.H."/>
        </authorList>
    </citation>
    <scope>NUCLEOTIDE SEQUENCE [LARGE SCALE GENOMIC DNA]</scope>
    <source>
        <strain evidence="4 5">CBS764</strain>
    </source>
</reference>
<evidence type="ECO:0000259" key="2">
    <source>
        <dbReference type="PROSITE" id="PS50006"/>
    </source>
</evidence>
<comment type="similarity">
    <text evidence="1">Belongs to the protein kinase superfamily. CAMK Ser/Thr protein kinase family. CHEK2 subfamily.</text>
</comment>
<proteinExistence type="inferred from homology"/>
<feature type="domain" description="FHA" evidence="2">
    <location>
        <begin position="43"/>
        <end position="98"/>
    </location>
</feature>
<dbReference type="Pfam" id="PF00498">
    <property type="entry name" value="FHA"/>
    <property type="match status" value="1"/>
</dbReference>
<gene>
    <name evidence="4" type="ORF">HG536_0F04290</name>
</gene>
<organism evidence="4 5">
    <name type="scientific">Torulaspora globosa</name>
    <dbReference type="NCBI Taxonomy" id="48254"/>
    <lineage>
        <taxon>Eukaryota</taxon>
        <taxon>Fungi</taxon>
        <taxon>Dikarya</taxon>
        <taxon>Ascomycota</taxon>
        <taxon>Saccharomycotina</taxon>
        <taxon>Saccharomycetes</taxon>
        <taxon>Saccharomycetales</taxon>
        <taxon>Saccharomycetaceae</taxon>
        <taxon>Torulaspora</taxon>
    </lineage>
</organism>
<dbReference type="Gene3D" id="3.30.200.20">
    <property type="entry name" value="Phosphorylase Kinase, domain 1"/>
    <property type="match status" value="1"/>
</dbReference>
<dbReference type="OrthoDB" id="74764at2759"/>
<dbReference type="GO" id="GO:0004672">
    <property type="term" value="F:protein kinase activity"/>
    <property type="evidence" value="ECO:0007669"/>
    <property type="project" value="InterPro"/>
</dbReference>
<evidence type="ECO:0000259" key="3">
    <source>
        <dbReference type="PROSITE" id="PS50011"/>
    </source>
</evidence>
<dbReference type="SMART" id="SM00240">
    <property type="entry name" value="FHA"/>
    <property type="match status" value="1"/>
</dbReference>
<dbReference type="CDD" id="cd22670">
    <property type="entry name" value="FHA_MEK1-like"/>
    <property type="match status" value="1"/>
</dbReference>
<dbReference type="InterPro" id="IPR000253">
    <property type="entry name" value="FHA_dom"/>
</dbReference>
<dbReference type="GeneID" id="59327318"/>
<dbReference type="PROSITE" id="PS50006">
    <property type="entry name" value="FHA_DOMAIN"/>
    <property type="match status" value="1"/>
</dbReference>
<dbReference type="SUPFAM" id="SSF56112">
    <property type="entry name" value="Protein kinase-like (PK-like)"/>
    <property type="match status" value="1"/>
</dbReference>
<dbReference type="SUPFAM" id="SSF49879">
    <property type="entry name" value="SMAD/FHA domain"/>
    <property type="match status" value="1"/>
</dbReference>
<dbReference type="RefSeq" id="XP_037140777.1">
    <property type="nucleotide sequence ID" value="XM_037284881.1"/>
</dbReference>
<dbReference type="GO" id="GO:0005524">
    <property type="term" value="F:ATP binding"/>
    <property type="evidence" value="ECO:0007669"/>
    <property type="project" value="InterPro"/>
</dbReference>